<dbReference type="PROSITE" id="PS00217">
    <property type="entry name" value="SUGAR_TRANSPORT_2"/>
    <property type="match status" value="1"/>
</dbReference>
<evidence type="ECO:0000256" key="9">
    <source>
        <dbReference type="SAM" id="Phobius"/>
    </source>
</evidence>
<evidence type="ECO:0000259" key="10">
    <source>
        <dbReference type="PROSITE" id="PS50850"/>
    </source>
</evidence>
<dbReference type="STRING" id="1037660.A0A066VDQ9"/>
<comment type="subcellular location">
    <subcellularLocation>
        <location evidence="1">Cell membrane</location>
        <topology evidence="1">Multi-pass membrane protein</topology>
    </subcellularLocation>
</comment>
<protein>
    <submittedName>
        <fullName evidence="11">General substrate transporter</fullName>
    </submittedName>
</protein>
<dbReference type="GO" id="GO:0015791">
    <property type="term" value="P:polyol transmembrane transport"/>
    <property type="evidence" value="ECO:0007669"/>
    <property type="project" value="UniProtKB-ARBA"/>
</dbReference>
<feature type="transmembrane region" description="Helical" evidence="9">
    <location>
        <begin position="459"/>
        <end position="485"/>
    </location>
</feature>
<sequence length="586" mass="62004">MHTVPITPGALDRHPHVEDEECREQDALGDDDDFLGESAGGFSPYLGRLALIACLSGLQFGMDTGVASGMLVAIRGDLGHTLSSGEQELIVSATTIGAIVGSIGASSLSDWLGRKSVMITAAVCFLLGSLEQGASQVVRELVLGRLIQGLAVGMASMVTPTYLAEVAPTSIRGRLVGLNSLLITGGQVLAYALDAIFYNAPHGWRWMVLSGAVPAIVQLLGLFALDESPRWLVSKGRISGARKVLQKIYPEASFAQVDEQIKRIQRSFSSDTAYEAMAARAAARIDAEVAAVAPSPTTSVVRQVISSRLQLPAARLPNVSGAAEKAKGKFELLLKDKANRKALILACGLQFFQQACGFNSLMYFSGRLLLMAGFSKNPNATAIGIAVANMVGTIGAMRLVDSLGRRKLLLWTTAAAAVSLMLLAGSFSLIRMEDVTDGFQPTAGAGSGASGDPEGVQGWAYVSLAAMVLFTLFYALGLGIVPWLVQSEVFSSPVRSLGGGCATAVNWIANLLISATYLDIVRLITAAGSFWLFSAIAVLAWIFTYFRLPELSGVSINDVSEAFGEREERSRGAYIAVHTEVDTDDA</sequence>
<feature type="domain" description="Major facilitator superfamily (MFS) profile" evidence="10">
    <location>
        <begin position="49"/>
        <end position="552"/>
    </location>
</feature>
<dbReference type="EMBL" id="JMSN01000102">
    <property type="protein sequence ID" value="KDN39621.1"/>
    <property type="molecule type" value="Genomic_DNA"/>
</dbReference>
<dbReference type="Gene3D" id="1.20.1250.20">
    <property type="entry name" value="MFS general substrate transporter like domains"/>
    <property type="match status" value="2"/>
</dbReference>
<feature type="transmembrane region" description="Helical" evidence="9">
    <location>
        <begin position="176"/>
        <end position="198"/>
    </location>
</feature>
<evidence type="ECO:0000256" key="2">
    <source>
        <dbReference type="ARBA" id="ARBA00010992"/>
    </source>
</evidence>
<keyword evidence="3" id="KW-0813">Transport</keyword>
<evidence type="ECO:0000256" key="6">
    <source>
        <dbReference type="ARBA" id="ARBA00022989"/>
    </source>
</evidence>
<dbReference type="OrthoDB" id="6339427at2759"/>
<evidence type="ECO:0000313" key="12">
    <source>
        <dbReference type="Proteomes" id="UP000027361"/>
    </source>
</evidence>
<evidence type="ECO:0000256" key="3">
    <source>
        <dbReference type="ARBA" id="ARBA00022448"/>
    </source>
</evidence>
<dbReference type="InterPro" id="IPR036259">
    <property type="entry name" value="MFS_trans_sf"/>
</dbReference>
<keyword evidence="12" id="KW-1185">Reference proteome</keyword>
<dbReference type="InterPro" id="IPR020846">
    <property type="entry name" value="MFS_dom"/>
</dbReference>
<feature type="transmembrane region" description="Helical" evidence="9">
    <location>
        <begin position="382"/>
        <end position="401"/>
    </location>
</feature>
<comment type="similarity">
    <text evidence="2">Belongs to the major facilitator superfamily. Sugar transporter (TC 2.A.1.1) family.</text>
</comment>
<dbReference type="GeneID" id="25266893"/>
<dbReference type="Pfam" id="PF00083">
    <property type="entry name" value="Sugar_tr"/>
    <property type="match status" value="2"/>
</dbReference>
<dbReference type="InterPro" id="IPR005828">
    <property type="entry name" value="MFS_sugar_transport-like"/>
</dbReference>
<organism evidence="11 12">
    <name type="scientific">Tilletiaria anomala (strain ATCC 24038 / CBS 436.72 / UBC 951)</name>
    <dbReference type="NCBI Taxonomy" id="1037660"/>
    <lineage>
        <taxon>Eukaryota</taxon>
        <taxon>Fungi</taxon>
        <taxon>Dikarya</taxon>
        <taxon>Basidiomycota</taxon>
        <taxon>Ustilaginomycotina</taxon>
        <taxon>Exobasidiomycetes</taxon>
        <taxon>Georgefischeriales</taxon>
        <taxon>Tilletiariaceae</taxon>
        <taxon>Tilletiaria</taxon>
    </lineage>
</organism>
<dbReference type="InterPro" id="IPR005829">
    <property type="entry name" value="Sugar_transporter_CS"/>
</dbReference>
<feature type="transmembrane region" description="Helical" evidence="9">
    <location>
        <begin position="497"/>
        <end position="518"/>
    </location>
</feature>
<accession>A0A066VDQ9</accession>
<evidence type="ECO:0000256" key="7">
    <source>
        <dbReference type="ARBA" id="ARBA00023136"/>
    </source>
</evidence>
<evidence type="ECO:0000256" key="8">
    <source>
        <dbReference type="ARBA" id="ARBA00049119"/>
    </source>
</evidence>
<dbReference type="Proteomes" id="UP000027361">
    <property type="component" value="Unassembled WGS sequence"/>
</dbReference>
<keyword evidence="6 9" id="KW-1133">Transmembrane helix</keyword>
<dbReference type="SUPFAM" id="SSF103473">
    <property type="entry name" value="MFS general substrate transporter"/>
    <property type="match status" value="1"/>
</dbReference>
<dbReference type="GO" id="GO:0015798">
    <property type="term" value="P:myo-inositol transport"/>
    <property type="evidence" value="ECO:0007669"/>
    <property type="project" value="UniProtKB-ARBA"/>
</dbReference>
<dbReference type="PANTHER" id="PTHR48020">
    <property type="entry name" value="PROTON MYO-INOSITOL COTRANSPORTER"/>
    <property type="match status" value="1"/>
</dbReference>
<dbReference type="InterPro" id="IPR003663">
    <property type="entry name" value="Sugar/inositol_transpt"/>
</dbReference>
<evidence type="ECO:0000256" key="5">
    <source>
        <dbReference type="ARBA" id="ARBA00022692"/>
    </source>
</evidence>
<dbReference type="PROSITE" id="PS50850">
    <property type="entry name" value="MFS"/>
    <property type="match status" value="1"/>
</dbReference>
<keyword evidence="5 9" id="KW-0812">Transmembrane</keyword>
<dbReference type="InterPro" id="IPR050814">
    <property type="entry name" value="Myo-inositol_Transporter"/>
</dbReference>
<name>A0A066VDQ9_TILAU</name>
<dbReference type="GO" id="GO:0005886">
    <property type="term" value="C:plasma membrane"/>
    <property type="evidence" value="ECO:0007669"/>
    <property type="project" value="UniProtKB-SubCell"/>
</dbReference>
<feature type="transmembrane region" description="Helical" evidence="9">
    <location>
        <begin position="408"/>
        <end position="430"/>
    </location>
</feature>
<comment type="caution">
    <text evidence="11">The sequence shown here is derived from an EMBL/GenBank/DDBJ whole genome shotgun (WGS) entry which is preliminary data.</text>
</comment>
<evidence type="ECO:0000313" key="11">
    <source>
        <dbReference type="EMBL" id="KDN39621.1"/>
    </source>
</evidence>
<dbReference type="PROSITE" id="PS00216">
    <property type="entry name" value="SUGAR_TRANSPORT_1"/>
    <property type="match status" value="1"/>
</dbReference>
<evidence type="ECO:0000256" key="1">
    <source>
        <dbReference type="ARBA" id="ARBA00004651"/>
    </source>
</evidence>
<dbReference type="FunCoup" id="A0A066VDQ9">
    <property type="interactions" value="125"/>
</dbReference>
<dbReference type="AlphaFoldDB" id="A0A066VDQ9"/>
<dbReference type="InParanoid" id="A0A066VDQ9"/>
<dbReference type="PRINTS" id="PR00171">
    <property type="entry name" value="SUGRTRNSPORT"/>
</dbReference>
<dbReference type="GO" id="GO:0022857">
    <property type="term" value="F:transmembrane transporter activity"/>
    <property type="evidence" value="ECO:0007669"/>
    <property type="project" value="InterPro"/>
</dbReference>
<feature type="transmembrane region" description="Helical" evidence="9">
    <location>
        <begin position="342"/>
        <end position="362"/>
    </location>
</feature>
<dbReference type="PANTHER" id="PTHR48020:SF12">
    <property type="entry name" value="PROTON MYO-INOSITOL COTRANSPORTER"/>
    <property type="match status" value="1"/>
</dbReference>
<comment type="catalytic activity">
    <reaction evidence="8">
        <text>myo-inositol(out) + H(+)(out) = myo-inositol(in) + H(+)(in)</text>
        <dbReference type="Rhea" id="RHEA:60364"/>
        <dbReference type="ChEBI" id="CHEBI:15378"/>
        <dbReference type="ChEBI" id="CHEBI:17268"/>
    </reaction>
</comment>
<dbReference type="HOGENOM" id="CLU_001265_30_5_1"/>
<reference evidence="11 12" key="1">
    <citation type="submission" date="2014-05" db="EMBL/GenBank/DDBJ databases">
        <title>Draft genome sequence of a rare smut relative, Tilletiaria anomala UBC 951.</title>
        <authorList>
            <consortium name="DOE Joint Genome Institute"/>
            <person name="Toome M."/>
            <person name="Kuo A."/>
            <person name="Henrissat B."/>
            <person name="Lipzen A."/>
            <person name="Tritt A."/>
            <person name="Yoshinaga Y."/>
            <person name="Zane M."/>
            <person name="Barry K."/>
            <person name="Grigoriev I.V."/>
            <person name="Spatafora J.W."/>
            <person name="Aimea M.C."/>
        </authorList>
    </citation>
    <scope>NUCLEOTIDE SEQUENCE [LARGE SCALE GENOMIC DNA]</scope>
    <source>
        <strain evidence="11 12">UBC 951</strain>
    </source>
</reference>
<feature type="transmembrane region" description="Helical" evidence="9">
    <location>
        <begin position="524"/>
        <end position="546"/>
    </location>
</feature>
<feature type="transmembrane region" description="Helical" evidence="9">
    <location>
        <begin position="204"/>
        <end position="225"/>
    </location>
</feature>
<gene>
    <name evidence="11" type="ORF">K437DRAFT_279349</name>
</gene>
<evidence type="ECO:0000256" key="4">
    <source>
        <dbReference type="ARBA" id="ARBA00022475"/>
    </source>
</evidence>
<proteinExistence type="inferred from homology"/>
<keyword evidence="4" id="KW-1003">Cell membrane</keyword>
<dbReference type="RefSeq" id="XP_013241100.1">
    <property type="nucleotide sequence ID" value="XM_013385646.1"/>
</dbReference>
<dbReference type="OMA" id="MQPGSCL"/>
<keyword evidence="7 9" id="KW-0472">Membrane</keyword>